<dbReference type="EMBL" id="QNVI01000044">
    <property type="protein sequence ID" value="TDA38694.1"/>
    <property type="molecule type" value="Genomic_DNA"/>
</dbReference>
<dbReference type="Gene3D" id="3.40.50.300">
    <property type="entry name" value="P-loop containing nucleotide triphosphate hydrolases"/>
    <property type="match status" value="1"/>
</dbReference>
<reference evidence="2 4" key="1">
    <citation type="journal article" date="2019" name="Nat. Microbiol.">
        <title>Expanding anaerobic alkane metabolism in the domain of Archaea.</title>
        <authorList>
            <person name="Wang Y."/>
            <person name="Wegener G."/>
            <person name="Hou J."/>
            <person name="Wang F."/>
            <person name="Xiao X."/>
        </authorList>
    </citation>
    <scope>NUCLEOTIDE SEQUENCE [LARGE SCALE GENOMIC DNA]</scope>
    <source>
        <strain evidence="2">WYZ-LMO11</strain>
    </source>
</reference>
<evidence type="ECO:0000313" key="3">
    <source>
        <dbReference type="Proteomes" id="UP000316080"/>
    </source>
</evidence>
<evidence type="ECO:0000313" key="4">
    <source>
        <dbReference type="Proteomes" id="UP000317265"/>
    </source>
</evidence>
<gene>
    <name evidence="2" type="ORF">DSO09_03785</name>
    <name evidence="1" type="ORF">EF809_02555</name>
</gene>
<dbReference type="InterPro" id="IPR027417">
    <property type="entry name" value="P-loop_NTPase"/>
</dbReference>
<sequence length="311" mass="36241">MPYPIKIISTEEKRELYSELIKLPLYVRKANIYGCCIKFMTDNRYFTDIWADNFYTADENIKSHGRIIAINDEKQPLHVKYDPLTKTAFAYNIDYYGWIKSLALAIVGDIFEDAHEIYSIHGAALDVDGFGVALIAPSGTGKTTHSWGMLRNPGVRLVADDWFFVRLYERNAMAYGSEKNCYIDANIGKIWPNYREILEKVVLDKRGRAVVNVRWIIGIDGVIPLTKIKKIFILKRDKDDPNIIREINKEEALSYLLKNDFCNPHQLVKDERKTNIRKEFFEKLLKITEIYMVNTIESPEVVQNEIFKRVW</sequence>
<organism evidence="1 3">
    <name type="scientific">Thermoproteota archaeon</name>
    <dbReference type="NCBI Taxonomy" id="2056631"/>
    <lineage>
        <taxon>Archaea</taxon>
        <taxon>Thermoproteota</taxon>
    </lineage>
</organism>
<evidence type="ECO:0000313" key="1">
    <source>
        <dbReference type="EMBL" id="RZN56520.1"/>
    </source>
</evidence>
<evidence type="ECO:0000313" key="2">
    <source>
        <dbReference type="EMBL" id="TDA38694.1"/>
    </source>
</evidence>
<reference evidence="1 3" key="2">
    <citation type="journal article" date="2019" name="Nat. Microbiol.">
        <title>Wide diversity of methane and short-chain alkane metabolisms in uncultured archaea.</title>
        <authorList>
            <person name="Borrel G."/>
            <person name="Adam P.S."/>
            <person name="McKay L.J."/>
            <person name="Chen L.X."/>
            <person name="Sierra-Garcia I.N."/>
            <person name="Sieber C.M."/>
            <person name="Letourneur Q."/>
            <person name="Ghozlane A."/>
            <person name="Andersen G.L."/>
            <person name="Li W.J."/>
            <person name="Hallam S.J."/>
            <person name="Muyzer G."/>
            <person name="de Oliveira V.M."/>
            <person name="Inskeep W.P."/>
            <person name="Banfield J.F."/>
            <person name="Gribaldo S."/>
        </authorList>
    </citation>
    <scope>NUCLEOTIDE SEQUENCE [LARGE SCALE GENOMIC DNA]</scope>
    <source>
        <strain evidence="1">Verst-YHS</strain>
    </source>
</reference>
<comment type="caution">
    <text evidence="1">The sequence shown here is derived from an EMBL/GenBank/DDBJ whole genome shotgun (WGS) entry which is preliminary data.</text>
</comment>
<dbReference type="Proteomes" id="UP000317265">
    <property type="component" value="Unassembled WGS sequence"/>
</dbReference>
<dbReference type="EMBL" id="RXIH01000022">
    <property type="protein sequence ID" value="RZN56520.1"/>
    <property type="molecule type" value="Genomic_DNA"/>
</dbReference>
<name>A0A520KFW0_9CREN</name>
<accession>A0A520KFW0</accession>
<protein>
    <recommendedName>
        <fullName evidence="5">Aldolase</fullName>
    </recommendedName>
</protein>
<proteinExistence type="predicted"/>
<dbReference type="AlphaFoldDB" id="A0A520KFW0"/>
<evidence type="ECO:0008006" key="5">
    <source>
        <dbReference type="Google" id="ProtNLM"/>
    </source>
</evidence>
<dbReference type="Proteomes" id="UP000316080">
    <property type="component" value="Unassembled WGS sequence"/>
</dbReference>
<dbReference type="SUPFAM" id="SSF53795">
    <property type="entry name" value="PEP carboxykinase-like"/>
    <property type="match status" value="1"/>
</dbReference>